<gene>
    <name evidence="1" type="ORF">METZ01_LOCUS366451</name>
</gene>
<feature type="non-terminal residue" evidence="1">
    <location>
        <position position="1"/>
    </location>
</feature>
<sequence length="105" mass="12779">PDFIKDVNGKTILLESKGRFWDYQEYNKYVWIKKILPENMELVFLFAEPNSPMPQAKIRKDGTKRSHAEWAWANDFRWFSEESLPSNWIDETYRQSEEFLRRNDD</sequence>
<dbReference type="Gene3D" id="3.40.91.30">
    <property type="match status" value="1"/>
</dbReference>
<accession>A0A382SWI9</accession>
<dbReference type="InterPro" id="IPR011335">
    <property type="entry name" value="Restrct_endonuc-II-like"/>
</dbReference>
<dbReference type="SUPFAM" id="SSF52980">
    <property type="entry name" value="Restriction endonuclease-like"/>
    <property type="match status" value="1"/>
</dbReference>
<organism evidence="1">
    <name type="scientific">marine metagenome</name>
    <dbReference type="NCBI Taxonomy" id="408172"/>
    <lineage>
        <taxon>unclassified sequences</taxon>
        <taxon>metagenomes</taxon>
        <taxon>ecological metagenomes</taxon>
    </lineage>
</organism>
<evidence type="ECO:0000313" key="1">
    <source>
        <dbReference type="EMBL" id="SVD13597.1"/>
    </source>
</evidence>
<name>A0A382SWI9_9ZZZZ</name>
<protein>
    <submittedName>
        <fullName evidence="1">Uncharacterized protein</fullName>
    </submittedName>
</protein>
<dbReference type="EMBL" id="UINC01131721">
    <property type="protein sequence ID" value="SVD13597.1"/>
    <property type="molecule type" value="Genomic_DNA"/>
</dbReference>
<dbReference type="AlphaFoldDB" id="A0A382SWI9"/>
<proteinExistence type="predicted"/>
<reference evidence="1" key="1">
    <citation type="submission" date="2018-05" db="EMBL/GenBank/DDBJ databases">
        <authorList>
            <person name="Lanie J.A."/>
            <person name="Ng W.-L."/>
            <person name="Kazmierczak K.M."/>
            <person name="Andrzejewski T.M."/>
            <person name="Davidsen T.M."/>
            <person name="Wayne K.J."/>
            <person name="Tettelin H."/>
            <person name="Glass J.I."/>
            <person name="Rusch D."/>
            <person name="Podicherti R."/>
            <person name="Tsui H.-C.T."/>
            <person name="Winkler M.E."/>
        </authorList>
    </citation>
    <scope>NUCLEOTIDE SEQUENCE</scope>
</reference>